<keyword evidence="3" id="KW-0479">Metal-binding</keyword>
<evidence type="ECO:0000256" key="5">
    <source>
        <dbReference type="ARBA" id="ARBA00023004"/>
    </source>
</evidence>
<keyword evidence="4" id="KW-0249">Electron transport</keyword>
<evidence type="ECO:0000313" key="11">
    <source>
        <dbReference type="Proteomes" id="UP000818323"/>
    </source>
</evidence>
<organism evidence="10 11">
    <name type="scientific">Microvirga arsenatis</name>
    <dbReference type="NCBI Taxonomy" id="2692265"/>
    <lineage>
        <taxon>Bacteria</taxon>
        <taxon>Pseudomonadati</taxon>
        <taxon>Pseudomonadota</taxon>
        <taxon>Alphaproteobacteria</taxon>
        <taxon>Hyphomicrobiales</taxon>
        <taxon>Methylobacteriaceae</taxon>
        <taxon>Microvirga</taxon>
    </lineage>
</organism>
<keyword evidence="5" id="KW-0408">Iron</keyword>
<keyword evidence="1" id="KW-0813">Transport</keyword>
<evidence type="ECO:0000256" key="4">
    <source>
        <dbReference type="ARBA" id="ARBA00022982"/>
    </source>
</evidence>
<keyword evidence="6" id="KW-0411">Iron-sulfur</keyword>
<evidence type="ECO:0000256" key="3">
    <source>
        <dbReference type="ARBA" id="ARBA00022723"/>
    </source>
</evidence>
<dbReference type="InterPro" id="IPR041854">
    <property type="entry name" value="BFD-like_2Fe2S-bd_dom_sf"/>
</dbReference>
<keyword evidence="11" id="KW-1185">Reference proteome</keyword>
<gene>
    <name evidence="10" type="ORF">GR303_13475</name>
</gene>
<dbReference type="Pfam" id="PF04324">
    <property type="entry name" value="Fer2_BFD"/>
    <property type="match status" value="1"/>
</dbReference>
<dbReference type="InterPro" id="IPR052371">
    <property type="entry name" value="BFD-associated_ferredoxin"/>
</dbReference>
<comment type="similarity">
    <text evidence="8">Belongs to the Bfd family.</text>
</comment>
<sequence length="95" mass="10502">MIVCSCNVFSDGEVRNCLNPGPDCPRTPAQVYRSLGCGAQCGRCATTIRSIMDRTLAQKHACSEDCGGNCPLTQQANMNEPPARQRWQRRSLGWR</sequence>
<evidence type="ECO:0000256" key="8">
    <source>
        <dbReference type="ARBA" id="ARBA00046332"/>
    </source>
</evidence>
<evidence type="ECO:0000256" key="2">
    <source>
        <dbReference type="ARBA" id="ARBA00022714"/>
    </source>
</evidence>
<feature type="domain" description="BFD-like [2Fe-2S]-binding" evidence="9">
    <location>
        <begin position="2"/>
        <end position="53"/>
    </location>
</feature>
<proteinExistence type="inferred from homology"/>
<evidence type="ECO:0000256" key="7">
    <source>
        <dbReference type="ARBA" id="ARBA00039386"/>
    </source>
</evidence>
<comment type="caution">
    <text evidence="10">The sequence shown here is derived from an EMBL/GenBank/DDBJ whole genome shotgun (WGS) entry which is preliminary data.</text>
</comment>
<evidence type="ECO:0000259" key="9">
    <source>
        <dbReference type="Pfam" id="PF04324"/>
    </source>
</evidence>
<dbReference type="PANTHER" id="PTHR37424">
    <property type="entry name" value="BACTERIOFERRITIN-ASSOCIATED FERREDOXIN"/>
    <property type="match status" value="1"/>
</dbReference>
<protein>
    <recommendedName>
        <fullName evidence="7">Bacterioferritin-associated ferredoxin</fullName>
    </recommendedName>
</protein>
<name>A0ABW9YYT7_9HYPH</name>
<dbReference type="EMBL" id="JAAAXJ010000006">
    <property type="protein sequence ID" value="NBJ25365.1"/>
    <property type="molecule type" value="Genomic_DNA"/>
</dbReference>
<reference evidence="10 11" key="1">
    <citation type="submission" date="2020-01" db="EMBL/GenBank/DDBJ databases">
        <title>Microvirga sp. nov., an arsenate reduction bacterium isolated from Tibet hotspring sediments.</title>
        <authorList>
            <person name="Yuan C.-G."/>
        </authorList>
    </citation>
    <scope>NUCLEOTIDE SEQUENCE [LARGE SCALE GENOMIC DNA]</scope>
    <source>
        <strain evidence="10 11">SYSU G3D203</strain>
    </source>
</reference>
<keyword evidence="2" id="KW-0001">2Fe-2S</keyword>
<dbReference type="Gene3D" id="1.10.10.1100">
    <property type="entry name" value="BFD-like [2Fe-2S]-binding domain"/>
    <property type="match status" value="1"/>
</dbReference>
<evidence type="ECO:0000313" key="10">
    <source>
        <dbReference type="EMBL" id="NBJ25365.1"/>
    </source>
</evidence>
<dbReference type="Proteomes" id="UP000818323">
    <property type="component" value="Unassembled WGS sequence"/>
</dbReference>
<evidence type="ECO:0000256" key="6">
    <source>
        <dbReference type="ARBA" id="ARBA00023014"/>
    </source>
</evidence>
<evidence type="ECO:0000256" key="1">
    <source>
        <dbReference type="ARBA" id="ARBA00022448"/>
    </source>
</evidence>
<accession>A0ABW9YYT7</accession>
<dbReference type="InterPro" id="IPR007419">
    <property type="entry name" value="BFD-like_2Fe2S-bd_dom"/>
</dbReference>
<dbReference type="PANTHER" id="PTHR37424:SF1">
    <property type="entry name" value="BACTERIOFERRITIN-ASSOCIATED FERREDOXIN"/>
    <property type="match status" value="1"/>
</dbReference>